<protein>
    <submittedName>
        <fullName evidence="1">Uncharacterized protein</fullName>
    </submittedName>
</protein>
<proteinExistence type="predicted"/>
<evidence type="ECO:0000313" key="1">
    <source>
        <dbReference type="EMBL" id="TYB70016.1"/>
    </source>
</evidence>
<comment type="caution">
    <text evidence="1">The sequence shown here is derived from an EMBL/GenBank/DDBJ whole genome shotgun (WGS) entry which is preliminary data.</text>
</comment>
<accession>A0A5D0QM37</accession>
<evidence type="ECO:0000313" key="2">
    <source>
        <dbReference type="Proteomes" id="UP000324358"/>
    </source>
</evidence>
<gene>
    <name evidence="1" type="ORF">ES675_16025</name>
</gene>
<keyword evidence="2" id="KW-1185">Reference proteome</keyword>
<sequence length="124" mass="14705">MRLPPSDFPAENPRTQTRPFHTLTVVCNVKNAMTLIEKAVEILRKEGYTVIQWFEPDNQSRFEPKVLFEGKEFDLIKVYELFEILDFPILDARRVYCKDPIYDEQDIEIGENWTDPYNELTFAI</sequence>
<dbReference type="EMBL" id="VSKL01000010">
    <property type="protein sequence ID" value="TYB70016.1"/>
    <property type="molecule type" value="Genomic_DNA"/>
</dbReference>
<name>A0A5D0QM37_9FLAO</name>
<dbReference type="Proteomes" id="UP000324358">
    <property type="component" value="Unassembled WGS sequence"/>
</dbReference>
<reference evidence="1 2" key="1">
    <citation type="submission" date="2019-08" db="EMBL/GenBank/DDBJ databases">
        <title>Genomes of Antarctic Bizionia species.</title>
        <authorList>
            <person name="Bowman J.P."/>
        </authorList>
    </citation>
    <scope>NUCLEOTIDE SEQUENCE [LARGE SCALE GENOMIC DNA]</scope>
    <source>
        <strain evidence="1 2">APA-1</strain>
    </source>
</reference>
<organism evidence="1 2">
    <name type="scientific">Bizionia algoritergicola</name>
    <dbReference type="NCBI Taxonomy" id="291187"/>
    <lineage>
        <taxon>Bacteria</taxon>
        <taxon>Pseudomonadati</taxon>
        <taxon>Bacteroidota</taxon>
        <taxon>Flavobacteriia</taxon>
        <taxon>Flavobacteriales</taxon>
        <taxon>Flavobacteriaceae</taxon>
        <taxon>Bizionia</taxon>
    </lineage>
</organism>
<dbReference type="AlphaFoldDB" id="A0A5D0QM37"/>
<dbReference type="OrthoDB" id="1452191at2"/>